<dbReference type="Pfam" id="PF00700">
    <property type="entry name" value="Flagellin_C"/>
    <property type="match status" value="1"/>
</dbReference>
<evidence type="ECO:0000313" key="8">
    <source>
        <dbReference type="EMBL" id="ANF33678.1"/>
    </source>
</evidence>
<dbReference type="GO" id="GO:0071973">
    <property type="term" value="P:bacterial-type flagellum-dependent cell motility"/>
    <property type="evidence" value="ECO:0007669"/>
    <property type="project" value="InterPro"/>
</dbReference>
<gene>
    <name evidence="8" type="ORF">A7978_00870</name>
</gene>
<evidence type="ECO:0000256" key="1">
    <source>
        <dbReference type="ARBA" id="ARBA00004095"/>
    </source>
</evidence>
<dbReference type="Pfam" id="PF00669">
    <property type="entry name" value="Flagellin_N"/>
    <property type="match status" value="1"/>
</dbReference>
<dbReference type="InterPro" id="IPR046358">
    <property type="entry name" value="Flagellin_C"/>
</dbReference>
<dbReference type="EMBL" id="CP015629">
    <property type="protein sequence ID" value="ANF33678.1"/>
    <property type="molecule type" value="Genomic_DNA"/>
</dbReference>
<dbReference type="GO" id="GO:0055040">
    <property type="term" value="C:periplasmic flagellum"/>
    <property type="evidence" value="ECO:0007669"/>
    <property type="project" value="UniProtKB-SubCell"/>
</dbReference>
<dbReference type="GO" id="GO:0005198">
    <property type="term" value="F:structural molecule activity"/>
    <property type="evidence" value="ECO:0007669"/>
    <property type="project" value="InterPro"/>
</dbReference>
<organism evidence="8 9">
    <name type="scientific">Borrelia turicatae</name>
    <dbReference type="NCBI Taxonomy" id="142"/>
    <lineage>
        <taxon>Bacteria</taxon>
        <taxon>Pseudomonadati</taxon>
        <taxon>Spirochaetota</taxon>
        <taxon>Spirochaetia</taxon>
        <taxon>Spirochaetales</taxon>
        <taxon>Borreliaceae</taxon>
        <taxon>Borrelia</taxon>
    </lineage>
</organism>
<dbReference type="NCBIfam" id="TIGR02550">
    <property type="entry name" value="flagell_flgL"/>
    <property type="match status" value="1"/>
</dbReference>
<dbReference type="NCBIfam" id="NF005187">
    <property type="entry name" value="PRK06663.1"/>
    <property type="match status" value="1"/>
</dbReference>
<keyword evidence="8" id="KW-0969">Cilium</keyword>
<evidence type="ECO:0000256" key="2">
    <source>
        <dbReference type="ARBA" id="ARBA00004631"/>
    </source>
</evidence>
<keyword evidence="5" id="KW-0975">Bacterial flagellum</keyword>
<keyword evidence="8" id="KW-0282">Flagellum</keyword>
<dbReference type="InterPro" id="IPR010810">
    <property type="entry name" value="Flagellin_hook_IN_motif"/>
</dbReference>
<evidence type="ECO:0000313" key="9">
    <source>
        <dbReference type="Proteomes" id="UP000264231"/>
    </source>
</evidence>
<evidence type="ECO:0000259" key="7">
    <source>
        <dbReference type="Pfam" id="PF00700"/>
    </source>
</evidence>
<feature type="domain" description="Flagellin C-terminal" evidence="7">
    <location>
        <begin position="341"/>
        <end position="423"/>
    </location>
</feature>
<dbReference type="Pfam" id="PF07196">
    <property type="entry name" value="Flagellin_IN"/>
    <property type="match status" value="1"/>
</dbReference>
<dbReference type="InterPro" id="IPR001029">
    <property type="entry name" value="Flagellin_N"/>
</dbReference>
<reference evidence="8 9" key="1">
    <citation type="submission" date="2016-05" db="EMBL/GenBank/DDBJ databases">
        <title>Chromosome and linear plasmid sequence of a 2015 human isolate of tick-borne relapsing fever spirochete, Borrelia turicatae.</title>
        <authorList>
            <person name="Kingry L.C."/>
            <person name="Dhwani B."/>
            <person name="Replogle A."/>
            <person name="Sexton C."/>
            <person name="Rowe L."/>
            <person name="Stermole B.M."/>
            <person name="Christensen A.M."/>
            <person name="Schriefer M.E."/>
        </authorList>
    </citation>
    <scope>NUCLEOTIDE SEQUENCE [LARGE SCALE GENOMIC DNA]</scope>
    <source>
        <strain evidence="8 9">BTE5EL</strain>
    </source>
</reference>
<proteinExistence type="inferred from homology"/>
<comment type="similarity">
    <text evidence="3">Belongs to the bacterial flagellin family.</text>
</comment>
<dbReference type="Gene3D" id="1.20.1330.10">
    <property type="entry name" value="f41 fragment of flagellin, N-terminal domain"/>
    <property type="match status" value="2"/>
</dbReference>
<dbReference type="InterPro" id="IPR013384">
    <property type="entry name" value="Flagell_FlgL"/>
</dbReference>
<name>A0A172XAU9_BORTU</name>
<dbReference type="PANTHER" id="PTHR42792:SF1">
    <property type="entry name" value="FLAGELLAR HOOK-ASSOCIATED PROTEIN 3"/>
    <property type="match status" value="1"/>
</dbReference>
<accession>A0A172XAU9</accession>
<dbReference type="GO" id="GO:0009424">
    <property type="term" value="C:bacterial-type flagellum hook"/>
    <property type="evidence" value="ECO:0007669"/>
    <property type="project" value="InterPro"/>
</dbReference>
<evidence type="ECO:0000256" key="4">
    <source>
        <dbReference type="ARBA" id="ARBA00022764"/>
    </source>
</evidence>
<keyword evidence="8" id="KW-0966">Cell projection</keyword>
<dbReference type="AlphaFoldDB" id="A0A172XAU9"/>
<dbReference type="RefSeq" id="WP_119024059.1">
    <property type="nucleotide sequence ID" value="NZ_CP015629.1"/>
</dbReference>
<dbReference type="InterPro" id="IPR001492">
    <property type="entry name" value="Flagellin"/>
</dbReference>
<comment type="function">
    <text evidence="1">Component of the core of the flagella.</text>
</comment>
<keyword evidence="4" id="KW-0574">Periplasm</keyword>
<sequence length="424" mass="47594">MINRVSHPLTYDNLKTSSTDKEVKITKLLGSLYQGGKRITNLRDDPTGVTHAIRLDSDIFKLNTYVKNINSAKGKLRYMEGYLQSLANILTRAKEITVQGASGTYKTDDKKIIAKEINAILEDVLAIANVKGADGYSIFAGTKIDNEAFKVIRENRINKLTQDKAETQIVRIDYNGNQAEQTTEIYNGIYIPTNYPGSEIFFSHNHYITSSKNVNGFIVKENTKIYIDNIEIALTAGDTAADIIAKINESSAPVEATLDRILNSMVIQTTIPHQIWITEEEGSTVLQELGILTQNNETKEPPYNIANNTEVRNRTIFDSLIELRDNLEENREEIIGSRGLAEIDASLNKIFATLADLGTKENRLDRSYERISKEIMDMKDDMVKYTDLDVTKAITELNMTSLAYQVSLGVSARIMQTTLLDFLK</sequence>
<evidence type="ECO:0000259" key="6">
    <source>
        <dbReference type="Pfam" id="PF00669"/>
    </source>
</evidence>
<feature type="domain" description="Flagellin N-terminal" evidence="6">
    <location>
        <begin position="35"/>
        <end position="142"/>
    </location>
</feature>
<dbReference type="PANTHER" id="PTHR42792">
    <property type="entry name" value="FLAGELLIN"/>
    <property type="match status" value="1"/>
</dbReference>
<protein>
    <submittedName>
        <fullName evidence="8">Flagellar hook-associated protein 3</fullName>
    </submittedName>
</protein>
<comment type="subcellular location">
    <subcellularLocation>
        <location evidence="2">Periplasmic flagellum</location>
    </subcellularLocation>
</comment>
<dbReference type="Proteomes" id="UP000264231">
    <property type="component" value="Chromosome"/>
</dbReference>
<evidence type="ECO:0000256" key="3">
    <source>
        <dbReference type="ARBA" id="ARBA00005709"/>
    </source>
</evidence>
<evidence type="ECO:0000256" key="5">
    <source>
        <dbReference type="ARBA" id="ARBA00023143"/>
    </source>
</evidence>
<dbReference type="SUPFAM" id="SSF64518">
    <property type="entry name" value="Phase 1 flagellin"/>
    <property type="match status" value="1"/>
</dbReference>